<protein>
    <recommendedName>
        <fullName evidence="3">ornithine aminotransferase</fullName>
        <ecNumber evidence="3">2.6.1.13</ecNumber>
    </recommendedName>
    <alternativeName>
        <fullName evidence="7">Ornithine--oxo-acid aminotransferase</fullName>
    </alternativeName>
</protein>
<sequence>MPTKSAQSYIKLESKFGAFNYEPLPVVLHRGKGIYVWDTDDKKYFDFLSAYSAVNQGHCHPRIIESLIEQAQRLTLTSRAFHNDRLGPTEKFLCETFGFDRMLPMNTGVEAAETSVKLARKWGYQVKGIPADQAKVVFASGNFWGRSLGAISASTDPNSRNQFGPFLPGFATIPYNDISALERELEDSNVAAFMIEPIQGEAGVIVPDPGYLSKCKEICKSRNVLLIFDEIQTGLGRTGKLLAGDHESVKPDLLVLGKALSGGTLPVSAVLSSDEVMLTLKPGEHGSTFGGNPLACSVAKTAVEVLLEEQLSENAEARGIEFRQEMELLQGDYPDKIKQVRGKGLLNAVEFFPGKEGSLAKKVCYDLLEKGLLAKQTHDHTIRFAPPLCINREEIGIACDKISESVRKTLDGSSG</sequence>
<dbReference type="FunFam" id="3.40.640.10:FF:000011">
    <property type="entry name" value="Ornithine aminotransferase"/>
    <property type="match status" value="1"/>
</dbReference>
<dbReference type="PIRSF" id="PIRSF000521">
    <property type="entry name" value="Transaminase_4ab_Lys_Orn"/>
    <property type="match status" value="1"/>
</dbReference>
<evidence type="ECO:0000256" key="5">
    <source>
        <dbReference type="ARBA" id="ARBA00022679"/>
    </source>
</evidence>
<dbReference type="GO" id="GO:0042802">
    <property type="term" value="F:identical protein binding"/>
    <property type="evidence" value="ECO:0007669"/>
    <property type="project" value="TreeGrafter"/>
</dbReference>
<dbReference type="GO" id="GO:0010121">
    <property type="term" value="P:L-arginine catabolic process to proline via ornithine"/>
    <property type="evidence" value="ECO:0007669"/>
    <property type="project" value="TreeGrafter"/>
</dbReference>
<dbReference type="Pfam" id="PF00202">
    <property type="entry name" value="Aminotran_3"/>
    <property type="match status" value="1"/>
</dbReference>
<dbReference type="InterPro" id="IPR015424">
    <property type="entry name" value="PyrdxlP-dep_Trfase"/>
</dbReference>
<dbReference type="PROSITE" id="PS00600">
    <property type="entry name" value="AA_TRANSFER_CLASS_3"/>
    <property type="match status" value="1"/>
</dbReference>
<evidence type="ECO:0000313" key="10">
    <source>
        <dbReference type="Proteomes" id="UP000298458"/>
    </source>
</evidence>
<dbReference type="EMBL" id="RQET01000004">
    <property type="protein sequence ID" value="TGK11639.1"/>
    <property type="molecule type" value="Genomic_DNA"/>
</dbReference>
<reference evidence="9" key="1">
    <citation type="journal article" date="2019" name="PLoS Negl. Trop. Dis.">
        <title>Revisiting the worldwide diversity of Leptospira species in the environment.</title>
        <authorList>
            <person name="Vincent A.T."/>
            <person name="Schiettekatte O."/>
            <person name="Bourhy P."/>
            <person name="Veyrier F.J."/>
            <person name="Picardeau M."/>
        </authorList>
    </citation>
    <scope>NUCLEOTIDE SEQUENCE [LARGE SCALE GENOMIC DNA]</scope>
    <source>
        <strain evidence="9">SSW15</strain>
    </source>
</reference>
<dbReference type="RefSeq" id="WP_135767043.1">
    <property type="nucleotide sequence ID" value="NZ_RQET01000004.1"/>
</dbReference>
<dbReference type="Gene3D" id="3.90.1150.10">
    <property type="entry name" value="Aspartate Aminotransferase, domain 1"/>
    <property type="match status" value="1"/>
</dbReference>
<dbReference type="PANTHER" id="PTHR11986">
    <property type="entry name" value="AMINOTRANSFERASE CLASS III"/>
    <property type="match status" value="1"/>
</dbReference>
<comment type="similarity">
    <text evidence="8">Belongs to the class-III pyridoxal-phosphate-dependent aminotransferase family.</text>
</comment>
<evidence type="ECO:0000256" key="8">
    <source>
        <dbReference type="RuleBase" id="RU003560"/>
    </source>
</evidence>
<proteinExistence type="inferred from homology"/>
<organism evidence="9 10">
    <name type="scientific">Leptospira fletcheri</name>
    <dbReference type="NCBI Taxonomy" id="2484981"/>
    <lineage>
        <taxon>Bacteria</taxon>
        <taxon>Pseudomonadati</taxon>
        <taxon>Spirochaetota</taxon>
        <taxon>Spirochaetia</taxon>
        <taxon>Leptospirales</taxon>
        <taxon>Leptospiraceae</taxon>
        <taxon>Leptospira</taxon>
    </lineage>
</organism>
<comment type="cofactor">
    <cofactor evidence="1">
        <name>pyridoxal 5'-phosphate</name>
        <dbReference type="ChEBI" id="CHEBI:597326"/>
    </cofactor>
</comment>
<dbReference type="InterPro" id="IPR049704">
    <property type="entry name" value="Aminotrans_3_PPA_site"/>
</dbReference>
<dbReference type="Gene3D" id="3.40.640.10">
    <property type="entry name" value="Type I PLP-dependent aspartate aminotransferase-like (Major domain)"/>
    <property type="match status" value="1"/>
</dbReference>
<dbReference type="EC" id="2.6.1.13" evidence="3"/>
<dbReference type="NCBIfam" id="TIGR01885">
    <property type="entry name" value="Orn_aminotrans"/>
    <property type="match status" value="1"/>
</dbReference>
<keyword evidence="4 9" id="KW-0032">Aminotransferase</keyword>
<dbReference type="GO" id="GO:0030170">
    <property type="term" value="F:pyridoxal phosphate binding"/>
    <property type="evidence" value="ECO:0007669"/>
    <property type="project" value="InterPro"/>
</dbReference>
<dbReference type="InterPro" id="IPR010164">
    <property type="entry name" value="Orn_aminotrans"/>
</dbReference>
<dbReference type="PANTHER" id="PTHR11986:SF18">
    <property type="entry name" value="ORNITHINE AMINOTRANSFERASE, MITOCHONDRIAL"/>
    <property type="match status" value="1"/>
</dbReference>
<dbReference type="GO" id="GO:0004587">
    <property type="term" value="F:ornithine aminotransferase activity"/>
    <property type="evidence" value="ECO:0007669"/>
    <property type="project" value="UniProtKB-EC"/>
</dbReference>
<dbReference type="AlphaFoldDB" id="A0A4R9GGG2"/>
<dbReference type="UniPathway" id="UPA00098">
    <property type="reaction ID" value="UER00358"/>
</dbReference>
<dbReference type="FunFam" id="3.90.1150.10:FF:000152">
    <property type="entry name" value="Ornithine aminotransferase"/>
    <property type="match status" value="1"/>
</dbReference>
<accession>A0A4R9GGG2</accession>
<dbReference type="InterPro" id="IPR005814">
    <property type="entry name" value="Aminotrans_3"/>
</dbReference>
<evidence type="ECO:0000256" key="2">
    <source>
        <dbReference type="ARBA" id="ARBA00004998"/>
    </source>
</evidence>
<evidence type="ECO:0000256" key="7">
    <source>
        <dbReference type="ARBA" id="ARBA00030587"/>
    </source>
</evidence>
<dbReference type="InterPro" id="IPR050103">
    <property type="entry name" value="Class-III_PLP-dep_AT"/>
</dbReference>
<dbReference type="InterPro" id="IPR015422">
    <property type="entry name" value="PyrdxlP-dep_Trfase_small"/>
</dbReference>
<dbReference type="GO" id="GO:0005737">
    <property type="term" value="C:cytoplasm"/>
    <property type="evidence" value="ECO:0007669"/>
    <property type="project" value="TreeGrafter"/>
</dbReference>
<keyword evidence="5 9" id="KW-0808">Transferase</keyword>
<keyword evidence="10" id="KW-1185">Reference proteome</keyword>
<comment type="pathway">
    <text evidence="2">Amino-acid biosynthesis; L-proline biosynthesis; L-glutamate 5-semialdehyde from L-ornithine: step 1/1.</text>
</comment>
<evidence type="ECO:0000256" key="3">
    <source>
        <dbReference type="ARBA" id="ARBA00012924"/>
    </source>
</evidence>
<dbReference type="SUPFAM" id="SSF53383">
    <property type="entry name" value="PLP-dependent transferases"/>
    <property type="match status" value="1"/>
</dbReference>
<evidence type="ECO:0000313" key="9">
    <source>
        <dbReference type="EMBL" id="TGK11639.1"/>
    </source>
</evidence>
<dbReference type="InterPro" id="IPR015421">
    <property type="entry name" value="PyrdxlP-dep_Trfase_major"/>
</dbReference>
<dbReference type="GO" id="GO:0055129">
    <property type="term" value="P:L-proline biosynthetic process"/>
    <property type="evidence" value="ECO:0007669"/>
    <property type="project" value="UniProtKB-UniPathway"/>
</dbReference>
<dbReference type="CDD" id="cd00610">
    <property type="entry name" value="OAT_like"/>
    <property type="match status" value="1"/>
</dbReference>
<keyword evidence="6 8" id="KW-0663">Pyridoxal phosphate</keyword>
<evidence type="ECO:0000256" key="1">
    <source>
        <dbReference type="ARBA" id="ARBA00001933"/>
    </source>
</evidence>
<gene>
    <name evidence="9" type="primary">rocD</name>
    <name evidence="9" type="ORF">EHO60_04900</name>
</gene>
<name>A0A4R9GGG2_9LEPT</name>
<evidence type="ECO:0000256" key="4">
    <source>
        <dbReference type="ARBA" id="ARBA00022576"/>
    </source>
</evidence>
<dbReference type="Proteomes" id="UP000298458">
    <property type="component" value="Unassembled WGS sequence"/>
</dbReference>
<dbReference type="GO" id="GO:0019544">
    <property type="term" value="P:L-arginine catabolic process to L-glutamate"/>
    <property type="evidence" value="ECO:0007669"/>
    <property type="project" value="TreeGrafter"/>
</dbReference>
<dbReference type="OrthoDB" id="9807885at2"/>
<evidence type="ECO:0000256" key="6">
    <source>
        <dbReference type="ARBA" id="ARBA00022898"/>
    </source>
</evidence>
<comment type="caution">
    <text evidence="9">The sequence shown here is derived from an EMBL/GenBank/DDBJ whole genome shotgun (WGS) entry which is preliminary data.</text>
</comment>